<evidence type="ECO:0000256" key="1">
    <source>
        <dbReference type="ARBA" id="ARBA00010692"/>
    </source>
</evidence>
<dbReference type="EMBL" id="DQWE01000149">
    <property type="protein sequence ID" value="HDI82770.1"/>
    <property type="molecule type" value="Genomic_DNA"/>
</dbReference>
<dbReference type="InterPro" id="IPR003784">
    <property type="entry name" value="BioY"/>
</dbReference>
<dbReference type="Gene3D" id="1.10.1760.20">
    <property type="match status" value="1"/>
</dbReference>
<keyword evidence="2 3" id="KW-0472">Membrane</keyword>
<dbReference type="PANTHER" id="PTHR34295">
    <property type="entry name" value="BIOTIN TRANSPORTER BIOY"/>
    <property type="match status" value="1"/>
</dbReference>
<keyword evidence="3" id="KW-1133">Transmembrane helix</keyword>
<feature type="transmembrane region" description="Helical" evidence="3">
    <location>
        <begin position="38"/>
        <end position="58"/>
    </location>
</feature>
<comment type="similarity">
    <text evidence="1 2">Belongs to the BioY family.</text>
</comment>
<proteinExistence type="inferred from homology"/>
<evidence type="ECO:0000313" key="4">
    <source>
        <dbReference type="EMBL" id="HDI82770.1"/>
    </source>
</evidence>
<dbReference type="Proteomes" id="UP000885847">
    <property type="component" value="Unassembled WGS sequence"/>
</dbReference>
<feature type="transmembrane region" description="Helical" evidence="3">
    <location>
        <begin position="12"/>
        <end position="32"/>
    </location>
</feature>
<organism evidence="4">
    <name type="scientific">candidate division WOR-3 bacterium</name>
    <dbReference type="NCBI Taxonomy" id="2052148"/>
    <lineage>
        <taxon>Bacteria</taxon>
        <taxon>Bacteria division WOR-3</taxon>
    </lineage>
</organism>
<accession>A0A7C0Z9E0</accession>
<dbReference type="GO" id="GO:0005886">
    <property type="term" value="C:plasma membrane"/>
    <property type="evidence" value="ECO:0007669"/>
    <property type="project" value="UniProtKB-SubCell"/>
</dbReference>
<dbReference type="GO" id="GO:0015225">
    <property type="term" value="F:biotin transmembrane transporter activity"/>
    <property type="evidence" value="ECO:0007669"/>
    <property type="project" value="UniProtKB-UniRule"/>
</dbReference>
<feature type="transmembrane region" description="Helical" evidence="3">
    <location>
        <begin position="160"/>
        <end position="182"/>
    </location>
</feature>
<feature type="transmembrane region" description="Helical" evidence="3">
    <location>
        <begin position="98"/>
        <end position="115"/>
    </location>
</feature>
<evidence type="ECO:0000256" key="2">
    <source>
        <dbReference type="PIRNR" id="PIRNR016661"/>
    </source>
</evidence>
<name>A0A7C0Z9E0_UNCW3</name>
<sequence>MTLLLVHRPKHLLLSLLYDMGLITLGVLLLVVSARTVIPLPFTPVPVTGQTLAIFLIASSMGRTRGTLSVLSYILVGIAGLPVFAGGTLGIARIFGPTGGYIIGFLLGAYVIGYLSEKGWDRQFLKALLTFLIGNILIYIPGIIQLSIFTGWNKAFLMGLYPFIPGDIVKIMIAGTSFPLLWRLRRA</sequence>
<keyword evidence="2" id="KW-0813">Transport</keyword>
<evidence type="ECO:0000256" key="3">
    <source>
        <dbReference type="SAM" id="Phobius"/>
    </source>
</evidence>
<gene>
    <name evidence="4" type="ORF">ENF18_03140</name>
</gene>
<dbReference type="Pfam" id="PF02632">
    <property type="entry name" value="BioY"/>
    <property type="match status" value="1"/>
</dbReference>
<keyword evidence="3" id="KW-0812">Transmembrane</keyword>
<feature type="transmembrane region" description="Helical" evidence="3">
    <location>
        <begin position="127"/>
        <end position="148"/>
    </location>
</feature>
<dbReference type="AlphaFoldDB" id="A0A7C0Z9E0"/>
<comment type="subcellular location">
    <subcellularLocation>
        <location evidence="2">Cell membrane</location>
        <topology evidence="2">Multi-pass membrane protein</topology>
    </subcellularLocation>
</comment>
<comment type="caution">
    <text evidence="4">The sequence shown here is derived from an EMBL/GenBank/DDBJ whole genome shotgun (WGS) entry which is preliminary data.</text>
</comment>
<keyword evidence="2" id="KW-1003">Cell membrane</keyword>
<dbReference type="PANTHER" id="PTHR34295:SF1">
    <property type="entry name" value="BIOTIN TRANSPORTER BIOY"/>
    <property type="match status" value="1"/>
</dbReference>
<reference evidence="4" key="1">
    <citation type="journal article" date="2020" name="mSystems">
        <title>Genome- and Community-Level Interaction Insights into Carbon Utilization and Element Cycling Functions of Hydrothermarchaeota in Hydrothermal Sediment.</title>
        <authorList>
            <person name="Zhou Z."/>
            <person name="Liu Y."/>
            <person name="Xu W."/>
            <person name="Pan J."/>
            <person name="Luo Z.H."/>
            <person name="Li M."/>
        </authorList>
    </citation>
    <scope>NUCLEOTIDE SEQUENCE [LARGE SCALE GENOMIC DNA]</scope>
    <source>
        <strain evidence="4">HyVt-102</strain>
    </source>
</reference>
<dbReference type="PIRSF" id="PIRSF016661">
    <property type="entry name" value="BioY"/>
    <property type="match status" value="1"/>
</dbReference>
<feature type="transmembrane region" description="Helical" evidence="3">
    <location>
        <begin position="70"/>
        <end position="92"/>
    </location>
</feature>
<protein>
    <recommendedName>
        <fullName evidence="2">Biotin transporter</fullName>
    </recommendedName>
</protein>